<dbReference type="CDD" id="cd00568">
    <property type="entry name" value="TPP_enzymes"/>
    <property type="match status" value="1"/>
</dbReference>
<dbReference type="Pfam" id="PF00205">
    <property type="entry name" value="TPP_enzyme_M"/>
    <property type="match status" value="1"/>
</dbReference>
<dbReference type="InterPro" id="IPR029061">
    <property type="entry name" value="THDP-binding"/>
</dbReference>
<reference evidence="9" key="1">
    <citation type="submission" date="2018-09" db="EMBL/GenBank/DDBJ databases">
        <title>Acidovorax cavernicola nov. sp. isolated from Gruta de las Maravillas (Aracena, Spain).</title>
        <authorList>
            <person name="Jurado V."/>
            <person name="Gutierrez-Patricio S."/>
            <person name="Gonzalez-Pimentel J.L."/>
            <person name="Miller A.Z."/>
            <person name="Laiz L."/>
            <person name="Saiz-Jimenez C."/>
        </authorList>
    </citation>
    <scope>NUCLEOTIDE SEQUENCE [LARGE SCALE GENOMIC DNA]</scope>
    <source>
        <strain evidence="9">1011MAR3C25</strain>
    </source>
</reference>
<accession>A0A418SMM9</accession>
<keyword evidence="2" id="KW-0808">Transferase</keyword>
<dbReference type="GO" id="GO:0009097">
    <property type="term" value="P:isoleucine biosynthetic process"/>
    <property type="evidence" value="ECO:0007669"/>
    <property type="project" value="TreeGrafter"/>
</dbReference>
<feature type="domain" description="Thiamine pyrophosphate enzyme N-terminal TPP-binding" evidence="7">
    <location>
        <begin position="11"/>
        <end position="127"/>
    </location>
</feature>
<dbReference type="SUPFAM" id="SSF52518">
    <property type="entry name" value="Thiamin diphosphate-binding fold (THDP-binding)"/>
    <property type="match status" value="2"/>
</dbReference>
<evidence type="ECO:0000256" key="4">
    <source>
        <dbReference type="RuleBase" id="RU362132"/>
    </source>
</evidence>
<evidence type="ECO:0000256" key="2">
    <source>
        <dbReference type="ARBA" id="ARBA00022679"/>
    </source>
</evidence>
<dbReference type="SUPFAM" id="SSF52467">
    <property type="entry name" value="DHS-like NAD/FAD-binding domain"/>
    <property type="match status" value="1"/>
</dbReference>
<feature type="domain" description="Thiamine pyrophosphate enzyme central" evidence="5">
    <location>
        <begin position="198"/>
        <end position="334"/>
    </location>
</feature>
<keyword evidence="9" id="KW-1185">Reference proteome</keyword>
<dbReference type="Pfam" id="PF02776">
    <property type="entry name" value="TPP_enzyme_N"/>
    <property type="match status" value="1"/>
</dbReference>
<dbReference type="FunFam" id="3.40.50.970:FF:000007">
    <property type="entry name" value="Acetolactate synthase"/>
    <property type="match status" value="1"/>
</dbReference>
<dbReference type="Gene3D" id="3.40.50.1220">
    <property type="entry name" value="TPP-binding domain"/>
    <property type="match status" value="1"/>
</dbReference>
<comment type="caution">
    <text evidence="8">The sequence shown here is derived from an EMBL/GenBank/DDBJ whole genome shotgun (WGS) entry which is preliminary data.</text>
</comment>
<dbReference type="GO" id="GO:0009099">
    <property type="term" value="P:L-valine biosynthetic process"/>
    <property type="evidence" value="ECO:0007669"/>
    <property type="project" value="TreeGrafter"/>
</dbReference>
<dbReference type="PANTHER" id="PTHR18968">
    <property type="entry name" value="THIAMINE PYROPHOSPHATE ENZYMES"/>
    <property type="match status" value="1"/>
</dbReference>
<keyword evidence="3 4" id="KW-0786">Thiamine pyrophosphate</keyword>
<organism evidence="8 9">
    <name type="scientific">Paracoccus onubensis</name>
    <dbReference type="NCBI Taxonomy" id="1675788"/>
    <lineage>
        <taxon>Bacteria</taxon>
        <taxon>Pseudomonadati</taxon>
        <taxon>Pseudomonadota</taxon>
        <taxon>Alphaproteobacteria</taxon>
        <taxon>Rhodobacterales</taxon>
        <taxon>Paracoccaceae</taxon>
        <taxon>Paracoccus</taxon>
    </lineage>
</organism>
<evidence type="ECO:0000256" key="1">
    <source>
        <dbReference type="ARBA" id="ARBA00007812"/>
    </source>
</evidence>
<dbReference type="InterPro" id="IPR012000">
    <property type="entry name" value="Thiamin_PyroP_enz_cen_dom"/>
</dbReference>
<evidence type="ECO:0000259" key="6">
    <source>
        <dbReference type="Pfam" id="PF02775"/>
    </source>
</evidence>
<dbReference type="PROSITE" id="PS00187">
    <property type="entry name" value="TPP_ENZYMES"/>
    <property type="match status" value="1"/>
</dbReference>
<gene>
    <name evidence="8" type="ORF">D3P04_21410</name>
</gene>
<dbReference type="Pfam" id="PF02775">
    <property type="entry name" value="TPP_enzyme_C"/>
    <property type="match status" value="1"/>
</dbReference>
<dbReference type="EMBL" id="QZCG01000019">
    <property type="protein sequence ID" value="RJE82147.1"/>
    <property type="molecule type" value="Genomic_DNA"/>
</dbReference>
<dbReference type="Proteomes" id="UP000284202">
    <property type="component" value="Unassembled WGS sequence"/>
</dbReference>
<dbReference type="InterPro" id="IPR000399">
    <property type="entry name" value="TPP-bd_CS"/>
</dbReference>
<dbReference type="InterPro" id="IPR011766">
    <property type="entry name" value="TPP_enzyme_TPP-bd"/>
</dbReference>
<evidence type="ECO:0000259" key="7">
    <source>
        <dbReference type="Pfam" id="PF02776"/>
    </source>
</evidence>
<proteinExistence type="inferred from homology"/>
<dbReference type="RefSeq" id="WP_119751913.1">
    <property type="nucleotide sequence ID" value="NZ_QZCG01000019.1"/>
</dbReference>
<dbReference type="GO" id="GO:0005948">
    <property type="term" value="C:acetolactate synthase complex"/>
    <property type="evidence" value="ECO:0007669"/>
    <property type="project" value="TreeGrafter"/>
</dbReference>
<dbReference type="InterPro" id="IPR045229">
    <property type="entry name" value="TPP_enz"/>
</dbReference>
<feature type="domain" description="Thiamine pyrophosphate enzyme TPP-binding" evidence="6">
    <location>
        <begin position="393"/>
        <end position="538"/>
    </location>
</feature>
<evidence type="ECO:0000256" key="3">
    <source>
        <dbReference type="ARBA" id="ARBA00023052"/>
    </source>
</evidence>
<dbReference type="OrthoDB" id="4494979at2"/>
<sequence length="565" mass="60506">MLQSSQTPVRSGGQILVDQLLIHGADTAFCVPGESYLEVLDALHDVKDRFTLINARHEAGAADMAEAHGKLTGKPGICMVTRGPGACHAAIGVHIAQQDSTPMILLVGQVARDTTDREAFQEIDYRAMFGTVAKWATQIDDARRVPEYMARAFRVATSGRPGPVVIALPEDMLTDRVAVADARPYTATSAGLAAESVEAVKAELKTAKRPLMLVGGSGWTDQAAMAITRFAETNNIPVTSAFRRQDIVDNRSACYAGDFGTSTGPDLYRHLAEADLLLVIGARLGEMTTRAYSTLDSPNPGIRLVHIHPDADEIGRVYSPDLGLAGTPAGAAAALDGCDLGHADDWAEWCATLNRDYLADTEAPNGGDWALDMGVVLAQLRDNLPADTVVAMDAGNHNGWPQRYMRYGRPGRVLGSTCGAMGYSVPAAVAAAIVNPDRLVLSFVGDGGFMMSGNELATAAQYGACPIVLLFNNGMYGTIRMHQEREHPERVSGTTLRNQDFCRMAEGLGCYAERVTRTEDFAAAFDRARESGRPAVLELVTDPEQISTRTTISALRKAAKERLAG</sequence>
<dbReference type="GO" id="GO:0030976">
    <property type="term" value="F:thiamine pyrophosphate binding"/>
    <property type="evidence" value="ECO:0007669"/>
    <property type="project" value="InterPro"/>
</dbReference>
<evidence type="ECO:0000313" key="8">
    <source>
        <dbReference type="EMBL" id="RJE82147.1"/>
    </source>
</evidence>
<dbReference type="InterPro" id="IPR012001">
    <property type="entry name" value="Thiamin_PyroP_enz_TPP-bd_dom"/>
</dbReference>
<dbReference type="GO" id="GO:0000287">
    <property type="term" value="F:magnesium ion binding"/>
    <property type="evidence" value="ECO:0007669"/>
    <property type="project" value="InterPro"/>
</dbReference>
<dbReference type="PANTHER" id="PTHR18968:SF120">
    <property type="entry name" value="ACETOLACTATE SYNTHASE LARGE SUBUNIT"/>
    <property type="match status" value="1"/>
</dbReference>
<dbReference type="PROSITE" id="PS00725">
    <property type="entry name" value="GERMIN"/>
    <property type="match status" value="1"/>
</dbReference>
<dbReference type="NCBIfam" id="NF006052">
    <property type="entry name" value="PRK08199.1"/>
    <property type="match status" value="1"/>
</dbReference>
<name>A0A418SMM9_9RHOB</name>
<dbReference type="AlphaFoldDB" id="A0A418SMM9"/>
<dbReference type="GO" id="GO:0003984">
    <property type="term" value="F:acetolactate synthase activity"/>
    <property type="evidence" value="ECO:0007669"/>
    <property type="project" value="TreeGrafter"/>
</dbReference>
<comment type="similarity">
    <text evidence="1 4">Belongs to the TPP enzyme family.</text>
</comment>
<dbReference type="Gene3D" id="3.40.50.970">
    <property type="match status" value="2"/>
</dbReference>
<protein>
    <submittedName>
        <fullName evidence="8">Thiamine pyrophosphate-binding protein</fullName>
    </submittedName>
</protein>
<evidence type="ECO:0000313" key="9">
    <source>
        <dbReference type="Proteomes" id="UP000284202"/>
    </source>
</evidence>
<dbReference type="CDD" id="cd07035">
    <property type="entry name" value="TPP_PYR_POX_like"/>
    <property type="match status" value="1"/>
</dbReference>
<dbReference type="GO" id="GO:0030145">
    <property type="term" value="F:manganese ion binding"/>
    <property type="evidence" value="ECO:0007669"/>
    <property type="project" value="InterPro"/>
</dbReference>
<dbReference type="InterPro" id="IPR019780">
    <property type="entry name" value="Germin_Mn-BS"/>
</dbReference>
<dbReference type="GO" id="GO:0050660">
    <property type="term" value="F:flavin adenine dinucleotide binding"/>
    <property type="evidence" value="ECO:0007669"/>
    <property type="project" value="TreeGrafter"/>
</dbReference>
<evidence type="ECO:0000259" key="5">
    <source>
        <dbReference type="Pfam" id="PF00205"/>
    </source>
</evidence>
<dbReference type="InterPro" id="IPR029035">
    <property type="entry name" value="DHS-like_NAD/FAD-binding_dom"/>
</dbReference>